<comment type="caution">
    <text evidence="2">The sequence shown here is derived from an EMBL/GenBank/DDBJ whole genome shotgun (WGS) entry which is preliminary data.</text>
</comment>
<accession>A0A8J6JHE5</accession>
<reference evidence="2" key="1">
    <citation type="submission" date="2020-08" db="EMBL/GenBank/DDBJ databases">
        <title>Genome public.</title>
        <authorList>
            <person name="Liu C."/>
            <person name="Sun Q."/>
        </authorList>
    </citation>
    <scope>NUCLEOTIDE SEQUENCE</scope>
    <source>
        <strain evidence="2">NSJ-51</strain>
    </source>
</reference>
<sequence length="113" mass="12515">MVKRTVADLKPYNAPGHFNMVAMRIHGKEETGAEKFWIGVSTFLPGGGAAWDESSPQEKVYYVLEGSMTVTDKNNEKHIVNAGEAISFRPNEGRSLLNETNLLARMLVIGNYT</sequence>
<dbReference type="InterPro" id="IPR011051">
    <property type="entry name" value="RmlC_Cupin_sf"/>
</dbReference>
<dbReference type="InterPro" id="IPR013096">
    <property type="entry name" value="Cupin_2"/>
</dbReference>
<dbReference type="InterPro" id="IPR014710">
    <property type="entry name" value="RmlC-like_jellyroll"/>
</dbReference>
<protein>
    <submittedName>
        <fullName evidence="2">Cupin domain-containing protein</fullName>
    </submittedName>
</protein>
<dbReference type="Gene3D" id="2.60.120.10">
    <property type="entry name" value="Jelly Rolls"/>
    <property type="match status" value="1"/>
</dbReference>
<dbReference type="EMBL" id="JACOPP010000056">
    <property type="protein sequence ID" value="MBC5735294.1"/>
    <property type="molecule type" value="Genomic_DNA"/>
</dbReference>
<keyword evidence="3" id="KW-1185">Reference proteome</keyword>
<name>A0A8J6JHE5_9FIRM</name>
<evidence type="ECO:0000259" key="1">
    <source>
        <dbReference type="Pfam" id="PF07883"/>
    </source>
</evidence>
<feature type="domain" description="Cupin type-2" evidence="1">
    <location>
        <begin position="41"/>
        <end position="109"/>
    </location>
</feature>
<gene>
    <name evidence="2" type="ORF">H8S57_16490</name>
</gene>
<dbReference type="Proteomes" id="UP000661435">
    <property type="component" value="Unassembled WGS sequence"/>
</dbReference>
<evidence type="ECO:0000313" key="3">
    <source>
        <dbReference type="Proteomes" id="UP000661435"/>
    </source>
</evidence>
<organism evidence="2 3">
    <name type="scientific">Lawsonibacter hominis</name>
    <dbReference type="NCBI Taxonomy" id="2763053"/>
    <lineage>
        <taxon>Bacteria</taxon>
        <taxon>Bacillati</taxon>
        <taxon>Bacillota</taxon>
        <taxon>Clostridia</taxon>
        <taxon>Eubacteriales</taxon>
        <taxon>Oscillospiraceae</taxon>
        <taxon>Lawsonibacter</taxon>
    </lineage>
</organism>
<dbReference type="SUPFAM" id="SSF51182">
    <property type="entry name" value="RmlC-like cupins"/>
    <property type="match status" value="1"/>
</dbReference>
<dbReference type="RefSeq" id="WP_186909056.1">
    <property type="nucleotide sequence ID" value="NZ_JACOPP010000056.1"/>
</dbReference>
<dbReference type="CDD" id="cd20299">
    <property type="entry name" value="cupin_YP766765-like"/>
    <property type="match status" value="1"/>
</dbReference>
<dbReference type="AlphaFoldDB" id="A0A8J6JHE5"/>
<proteinExistence type="predicted"/>
<dbReference type="Pfam" id="PF07883">
    <property type="entry name" value="Cupin_2"/>
    <property type="match status" value="1"/>
</dbReference>
<evidence type="ECO:0000313" key="2">
    <source>
        <dbReference type="EMBL" id="MBC5735294.1"/>
    </source>
</evidence>